<proteinExistence type="inferred from homology"/>
<dbReference type="InterPro" id="IPR002317">
    <property type="entry name" value="Ser-tRNA-ligase_type_1"/>
</dbReference>
<feature type="binding site" evidence="10">
    <location>
        <position position="402"/>
    </location>
    <ligand>
        <name>L-serine</name>
        <dbReference type="ChEBI" id="CHEBI:33384"/>
    </ligand>
</feature>
<accession>A0AA39R6A1</accession>
<dbReference type="PROSITE" id="PS50862">
    <property type="entry name" value="AA_TRNA_LIGASE_II"/>
    <property type="match status" value="1"/>
</dbReference>
<comment type="similarity">
    <text evidence="1">Belongs to the class-II aminoacyl-tRNA synthetase family. Type-1 seryl-tRNA synthetase subfamily.</text>
</comment>
<dbReference type="FunFam" id="3.30.930.10:FF:000026">
    <property type="entry name" value="Seryl-tRNA synthetase, cytoplasmic"/>
    <property type="match status" value="1"/>
</dbReference>
<evidence type="ECO:0000256" key="2">
    <source>
        <dbReference type="ARBA" id="ARBA00012840"/>
    </source>
</evidence>
<evidence type="ECO:0000256" key="11">
    <source>
        <dbReference type="PIRSR" id="PIRSR001529-2"/>
    </source>
</evidence>
<evidence type="ECO:0000256" key="8">
    <source>
        <dbReference type="ARBA" id="ARBA00031113"/>
    </source>
</evidence>
<keyword evidence="4" id="KW-0547">Nucleotide-binding</keyword>
<evidence type="ECO:0000256" key="9">
    <source>
        <dbReference type="ARBA" id="ARBA00034892"/>
    </source>
</evidence>
<gene>
    <name evidence="15" type="ORF">JMJ35_001741</name>
</gene>
<keyword evidence="16" id="KW-1185">Reference proteome</keyword>
<dbReference type="Pfam" id="PF00587">
    <property type="entry name" value="tRNA-synt_2b"/>
    <property type="match status" value="1"/>
</dbReference>
<feature type="coiled-coil region" evidence="12">
    <location>
        <begin position="66"/>
        <end position="100"/>
    </location>
</feature>
<evidence type="ECO:0000259" key="14">
    <source>
        <dbReference type="PROSITE" id="PS50862"/>
    </source>
</evidence>
<reference evidence="15" key="1">
    <citation type="submission" date="2023-03" db="EMBL/GenBank/DDBJ databases">
        <title>Complete genome of Cladonia borealis.</title>
        <authorList>
            <person name="Park H."/>
        </authorList>
    </citation>
    <scope>NUCLEOTIDE SEQUENCE</scope>
    <source>
        <strain evidence="15">ANT050790</strain>
    </source>
</reference>
<dbReference type="PIRSF" id="PIRSF001529">
    <property type="entry name" value="Ser-tRNA-synth_IIa"/>
    <property type="match status" value="1"/>
</dbReference>
<keyword evidence="7" id="KW-0030">Aminoacyl-tRNA synthetase</keyword>
<evidence type="ECO:0000256" key="10">
    <source>
        <dbReference type="PIRSR" id="PIRSR001529-1"/>
    </source>
</evidence>
<evidence type="ECO:0000256" key="13">
    <source>
        <dbReference type="SAM" id="MobiDB-lite"/>
    </source>
</evidence>
<evidence type="ECO:0000256" key="1">
    <source>
        <dbReference type="ARBA" id="ARBA00010728"/>
    </source>
</evidence>
<dbReference type="InterPro" id="IPR015866">
    <property type="entry name" value="Ser-tRNA-synth_1_N"/>
</dbReference>
<organism evidence="15 16">
    <name type="scientific">Cladonia borealis</name>
    <dbReference type="NCBI Taxonomy" id="184061"/>
    <lineage>
        <taxon>Eukaryota</taxon>
        <taxon>Fungi</taxon>
        <taxon>Dikarya</taxon>
        <taxon>Ascomycota</taxon>
        <taxon>Pezizomycotina</taxon>
        <taxon>Lecanoromycetes</taxon>
        <taxon>OSLEUM clade</taxon>
        <taxon>Lecanoromycetidae</taxon>
        <taxon>Lecanorales</taxon>
        <taxon>Lecanorineae</taxon>
        <taxon>Cladoniaceae</taxon>
        <taxon>Cladonia</taxon>
    </lineage>
</organism>
<feature type="binding site" evidence="10">
    <location>
        <position position="279"/>
    </location>
    <ligand>
        <name>L-serine</name>
        <dbReference type="ChEBI" id="CHEBI:33384"/>
    </ligand>
</feature>
<feature type="binding site" evidence="10">
    <location>
        <position position="248"/>
    </location>
    <ligand>
        <name>L-serine</name>
        <dbReference type="ChEBI" id="CHEBI:33384"/>
    </ligand>
</feature>
<evidence type="ECO:0000256" key="6">
    <source>
        <dbReference type="ARBA" id="ARBA00022917"/>
    </source>
</evidence>
<evidence type="ECO:0000256" key="4">
    <source>
        <dbReference type="ARBA" id="ARBA00022741"/>
    </source>
</evidence>
<dbReference type="PANTHER" id="PTHR11778">
    <property type="entry name" value="SERYL-TRNA SYNTHETASE"/>
    <property type="match status" value="1"/>
</dbReference>
<evidence type="ECO:0000313" key="16">
    <source>
        <dbReference type="Proteomes" id="UP001166286"/>
    </source>
</evidence>
<evidence type="ECO:0000256" key="3">
    <source>
        <dbReference type="ARBA" id="ARBA00022598"/>
    </source>
</evidence>
<evidence type="ECO:0000313" key="15">
    <source>
        <dbReference type="EMBL" id="KAK0515707.1"/>
    </source>
</evidence>
<sequence>MLDLLDFITDRGGNPEKIRESQRRRHAPVEIVDEIIEKFEDHRETQYGATQIGSKINETQKAIGQKKKAKEDADDLLKQKEALQQEKLAQEKKAAEKLRALQATAKLVGNYVHESVPVSNDEANNAVIRTWAPKGFQPQKKNALSHHEILYRLNGYDPERGVKVVGHRGYCLTGMGLFLNLALVHYGLEYLYGKGFTPNQPPFFMLREAMAKTAQLEQFDEEASRFCAALYKVTDDGTEKTDKYLIATSEQPLSALHEGEWLQDKELPIKYAGYSTCFRKEAGSHGRDAWGLFRVHQFEKVEQFVFCKPEQSWEFLDEMLANSEGFYQSLGLPYQVVAIVSGALNNAAAKKFDLEAWFPFQSEYKELVSCSNCTDYQTRELEIRYGSKSQTGGRKTYAHALNATLCATERALCCVLENYQVEDGITVPEVLRKYIPGQPDFLPYTRALPKDSTSQRAGKNPSADGAAGKMQNLQVK</sequence>
<name>A0AA39R6A1_9LECA</name>
<evidence type="ECO:0000256" key="5">
    <source>
        <dbReference type="ARBA" id="ARBA00022840"/>
    </source>
</evidence>
<feature type="binding site" evidence="11">
    <location>
        <begin position="279"/>
        <end position="281"/>
    </location>
    <ligand>
        <name>ATP</name>
        <dbReference type="ChEBI" id="CHEBI:30616"/>
    </ligand>
</feature>
<dbReference type="GO" id="GO:0004828">
    <property type="term" value="F:serine-tRNA ligase activity"/>
    <property type="evidence" value="ECO:0007669"/>
    <property type="project" value="UniProtKB-EC"/>
</dbReference>
<evidence type="ECO:0000256" key="7">
    <source>
        <dbReference type="ARBA" id="ARBA00023146"/>
    </source>
</evidence>
<dbReference type="PRINTS" id="PR00981">
    <property type="entry name" value="TRNASYNTHSER"/>
</dbReference>
<evidence type="ECO:0000256" key="12">
    <source>
        <dbReference type="SAM" id="Coils"/>
    </source>
</evidence>
<dbReference type="EC" id="6.1.1.11" evidence="2"/>
<dbReference type="SUPFAM" id="SSF46589">
    <property type="entry name" value="tRNA-binding arm"/>
    <property type="match status" value="1"/>
</dbReference>
<keyword evidence="3" id="KW-0436">Ligase</keyword>
<dbReference type="Gene3D" id="1.10.287.40">
    <property type="entry name" value="Serine-tRNA synthetase, tRNA binding domain"/>
    <property type="match status" value="1"/>
</dbReference>
<dbReference type="SUPFAM" id="SSF55681">
    <property type="entry name" value="Class II aaRS and biotin synthetases"/>
    <property type="match status" value="1"/>
</dbReference>
<dbReference type="InterPro" id="IPR033729">
    <property type="entry name" value="SerRS_core"/>
</dbReference>
<dbReference type="InterPro" id="IPR042103">
    <property type="entry name" value="SerRS_1_N_sf"/>
</dbReference>
<dbReference type="InterPro" id="IPR045864">
    <property type="entry name" value="aa-tRNA-synth_II/BPL/LPL"/>
</dbReference>
<dbReference type="GO" id="GO:0005524">
    <property type="term" value="F:ATP binding"/>
    <property type="evidence" value="ECO:0007669"/>
    <property type="project" value="UniProtKB-KW"/>
</dbReference>
<feature type="binding site" evidence="10">
    <location>
        <position position="302"/>
    </location>
    <ligand>
        <name>L-serine</name>
        <dbReference type="ChEBI" id="CHEBI:33384"/>
    </ligand>
</feature>
<dbReference type="CDD" id="cd00770">
    <property type="entry name" value="SerRS_core"/>
    <property type="match status" value="1"/>
</dbReference>
<dbReference type="InterPro" id="IPR010978">
    <property type="entry name" value="tRNA-bd_arm"/>
</dbReference>
<feature type="binding site" evidence="11">
    <location>
        <begin position="366"/>
        <end position="369"/>
    </location>
    <ligand>
        <name>ATP</name>
        <dbReference type="ChEBI" id="CHEBI:30616"/>
    </ligand>
</feature>
<dbReference type="Gene3D" id="3.30.930.10">
    <property type="entry name" value="Bira Bifunctional Protein, Domain 2"/>
    <property type="match status" value="1"/>
</dbReference>
<dbReference type="GO" id="GO:0006434">
    <property type="term" value="P:seryl-tRNA aminoacylation"/>
    <property type="evidence" value="ECO:0007669"/>
    <property type="project" value="InterPro"/>
</dbReference>
<dbReference type="Proteomes" id="UP001166286">
    <property type="component" value="Unassembled WGS sequence"/>
</dbReference>
<comment type="caution">
    <text evidence="15">The sequence shown here is derived from an EMBL/GenBank/DDBJ whole genome shotgun (WGS) entry which is preliminary data.</text>
</comment>
<dbReference type="InterPro" id="IPR006195">
    <property type="entry name" value="aa-tRNA-synth_II"/>
</dbReference>
<feature type="domain" description="Aminoacyl-transfer RNA synthetases class-II family profile" evidence="14">
    <location>
        <begin position="189"/>
        <end position="436"/>
    </location>
</feature>
<feature type="region of interest" description="Disordered" evidence="13">
    <location>
        <begin position="445"/>
        <end position="476"/>
    </location>
</feature>
<keyword evidence="6" id="KW-0648">Protein biosynthesis</keyword>
<keyword evidence="12" id="KW-0175">Coiled coil</keyword>
<dbReference type="NCBIfam" id="TIGR00414">
    <property type="entry name" value="serS"/>
    <property type="match status" value="1"/>
</dbReference>
<feature type="binding site" evidence="11">
    <location>
        <begin position="295"/>
        <end position="298"/>
    </location>
    <ligand>
        <name>ATP</name>
        <dbReference type="ChEBI" id="CHEBI:30616"/>
    </ligand>
</feature>
<feature type="site" description="Important for serine binding" evidence="10">
    <location>
        <position position="404"/>
    </location>
</feature>
<keyword evidence="5 11" id="KW-0067">ATP-binding</keyword>
<dbReference type="Pfam" id="PF02403">
    <property type="entry name" value="Seryl_tRNA_N"/>
    <property type="match status" value="1"/>
</dbReference>
<protein>
    <recommendedName>
        <fullName evidence="2">serine--tRNA ligase</fullName>
        <ecNumber evidence="2">6.1.1.11</ecNumber>
    </recommendedName>
    <alternativeName>
        <fullName evidence="8">Seryl-tRNA synthetase</fullName>
    </alternativeName>
    <alternativeName>
        <fullName evidence="9">Seryl-tRNA(Ser) synthetase</fullName>
    </alternativeName>
</protein>
<dbReference type="EMBL" id="JAFEKC020000003">
    <property type="protein sequence ID" value="KAK0515707.1"/>
    <property type="molecule type" value="Genomic_DNA"/>
</dbReference>
<dbReference type="InterPro" id="IPR002314">
    <property type="entry name" value="aa-tRNA-synt_IIb"/>
</dbReference>
<dbReference type="AlphaFoldDB" id="A0AA39R6A1"/>